<name>A0A2S6FUZ6_9CLOT</name>
<organism evidence="1 2">
    <name type="scientific">Clostridium algidicarnis DSM 15099</name>
    <dbReference type="NCBI Taxonomy" id="1121295"/>
    <lineage>
        <taxon>Bacteria</taxon>
        <taxon>Bacillati</taxon>
        <taxon>Bacillota</taxon>
        <taxon>Clostridia</taxon>
        <taxon>Eubacteriales</taxon>
        <taxon>Clostridiaceae</taxon>
        <taxon>Clostridium</taxon>
    </lineage>
</organism>
<dbReference type="AlphaFoldDB" id="A0A2S6FUZ6"/>
<dbReference type="EMBL" id="PTIS01000021">
    <property type="protein sequence ID" value="PPK44979.1"/>
    <property type="molecule type" value="Genomic_DNA"/>
</dbReference>
<evidence type="ECO:0000313" key="2">
    <source>
        <dbReference type="Proteomes" id="UP000239863"/>
    </source>
</evidence>
<sequence>MKQLNQNKNVLTKQQYKTLKGQVVAGDVDGANKGLIKILQRGY</sequence>
<comment type="caution">
    <text evidence="1">The sequence shown here is derived from an EMBL/GenBank/DDBJ whole genome shotgun (WGS) entry which is preliminary data.</text>
</comment>
<protein>
    <submittedName>
        <fullName evidence="1">Uncharacterized protein</fullName>
    </submittedName>
</protein>
<evidence type="ECO:0000313" key="1">
    <source>
        <dbReference type="EMBL" id="PPK44979.1"/>
    </source>
</evidence>
<proteinExistence type="predicted"/>
<accession>A0A2S6FUZ6</accession>
<reference evidence="1 2" key="1">
    <citation type="submission" date="2018-02" db="EMBL/GenBank/DDBJ databases">
        <title>Genomic Encyclopedia of Archaeal and Bacterial Type Strains, Phase II (KMG-II): from individual species to whole genera.</title>
        <authorList>
            <person name="Goeker M."/>
        </authorList>
    </citation>
    <scope>NUCLEOTIDE SEQUENCE [LARGE SCALE GENOMIC DNA]</scope>
    <source>
        <strain evidence="1 2">DSM 15099</strain>
    </source>
</reference>
<gene>
    <name evidence="1" type="ORF">BD821_12125</name>
</gene>
<dbReference type="Proteomes" id="UP000239863">
    <property type="component" value="Unassembled WGS sequence"/>
</dbReference>